<dbReference type="GO" id="GO:0022857">
    <property type="term" value="F:transmembrane transporter activity"/>
    <property type="evidence" value="ECO:0007669"/>
    <property type="project" value="InterPro"/>
</dbReference>
<keyword evidence="1" id="KW-0472">Membrane</keyword>
<dbReference type="PATRIC" id="fig|178901.16.peg.86"/>
<accession>A0A177GGB2</accession>
<sequence length="175" mass="19540">MRSAVLSLGQLWQAFAQIARQTLLGSGPPRKLDHFRWLYAPDLLSFGYALRTTISALIALGIALWWELGSPQWAALTVWMVAQGTRGKSIAKARWHMFGMVVGTICAIVLVACMPQAPLLYLLCLAGGIGPFLLYRHTAARPGRHDKLPYSRHAGVWFYLRHYRAGWRAGSGPYF</sequence>
<keyword evidence="1" id="KW-1133">Transmembrane helix</keyword>
<dbReference type="EMBL" id="LVHD01000001">
    <property type="protein sequence ID" value="OAG78747.1"/>
    <property type="molecule type" value="Genomic_DNA"/>
</dbReference>
<evidence type="ECO:0000256" key="1">
    <source>
        <dbReference type="SAM" id="Phobius"/>
    </source>
</evidence>
<organism evidence="2 3">
    <name type="scientific">Acetobacter malorum</name>
    <dbReference type="NCBI Taxonomy" id="178901"/>
    <lineage>
        <taxon>Bacteria</taxon>
        <taxon>Pseudomonadati</taxon>
        <taxon>Pseudomonadota</taxon>
        <taxon>Alphaproteobacteria</taxon>
        <taxon>Acetobacterales</taxon>
        <taxon>Acetobacteraceae</taxon>
        <taxon>Acetobacter</taxon>
    </lineage>
</organism>
<feature type="transmembrane region" description="Helical" evidence="1">
    <location>
        <begin position="118"/>
        <end position="135"/>
    </location>
</feature>
<comment type="caution">
    <text evidence="2">The sequence shown here is derived from an EMBL/GenBank/DDBJ whole genome shotgun (WGS) entry which is preliminary data.</text>
</comment>
<keyword evidence="1" id="KW-0812">Transmembrane</keyword>
<dbReference type="Pfam" id="PF04632">
    <property type="entry name" value="FUSC"/>
    <property type="match status" value="1"/>
</dbReference>
<evidence type="ECO:0000313" key="3">
    <source>
        <dbReference type="Proteomes" id="UP000077349"/>
    </source>
</evidence>
<dbReference type="AlphaFoldDB" id="A0A177GGB2"/>
<proteinExistence type="predicted"/>
<dbReference type="InterPro" id="IPR006726">
    <property type="entry name" value="PHBA_efflux_AaeB/fusaric-R"/>
</dbReference>
<feature type="transmembrane region" description="Helical" evidence="1">
    <location>
        <begin position="95"/>
        <end position="112"/>
    </location>
</feature>
<dbReference type="GO" id="GO:0005886">
    <property type="term" value="C:plasma membrane"/>
    <property type="evidence" value="ECO:0007669"/>
    <property type="project" value="InterPro"/>
</dbReference>
<dbReference type="Proteomes" id="UP000077349">
    <property type="component" value="Unassembled WGS sequence"/>
</dbReference>
<protein>
    <submittedName>
        <fullName evidence="2">Fusaric acid resistance protein FusB</fullName>
    </submittedName>
</protein>
<gene>
    <name evidence="2" type="ORF">Amal_00080</name>
</gene>
<name>A0A177GGB2_9PROT</name>
<reference evidence="2 3" key="1">
    <citation type="submission" date="2016-03" db="EMBL/GenBank/DDBJ databases">
        <title>Draft genome sequence of Acetobacter malorum CECT 7742, a strain isolated from strawberry vinegar.</title>
        <authorList>
            <person name="Sainz F."/>
            <person name="Mas A."/>
            <person name="Torija M.J."/>
        </authorList>
    </citation>
    <scope>NUCLEOTIDE SEQUENCE [LARGE SCALE GENOMIC DNA]</scope>
    <source>
        <strain evidence="2 3">CECT 7742</strain>
    </source>
</reference>
<evidence type="ECO:0000313" key="2">
    <source>
        <dbReference type="EMBL" id="OAG78747.1"/>
    </source>
</evidence>
<feature type="transmembrane region" description="Helical" evidence="1">
    <location>
        <begin position="46"/>
        <end position="66"/>
    </location>
</feature>